<keyword evidence="1" id="KW-0175">Coiled coil</keyword>
<dbReference type="Proteomes" id="UP001341840">
    <property type="component" value="Unassembled WGS sequence"/>
</dbReference>
<protein>
    <recommendedName>
        <fullName evidence="2">Transposase (putative) gypsy type domain-containing protein</fullName>
    </recommendedName>
</protein>
<dbReference type="Pfam" id="PF04195">
    <property type="entry name" value="Transposase_28"/>
    <property type="match status" value="1"/>
</dbReference>
<comment type="caution">
    <text evidence="3">The sequence shown here is derived from an EMBL/GenBank/DDBJ whole genome shotgun (WGS) entry which is preliminary data.</text>
</comment>
<gene>
    <name evidence="3" type="ORF">PIB30_015038</name>
</gene>
<proteinExistence type="predicted"/>
<evidence type="ECO:0000259" key="2">
    <source>
        <dbReference type="Pfam" id="PF04195"/>
    </source>
</evidence>
<evidence type="ECO:0000256" key="1">
    <source>
        <dbReference type="SAM" id="Coils"/>
    </source>
</evidence>
<keyword evidence="4" id="KW-1185">Reference proteome</keyword>
<organism evidence="3 4">
    <name type="scientific">Stylosanthes scabra</name>
    <dbReference type="NCBI Taxonomy" id="79078"/>
    <lineage>
        <taxon>Eukaryota</taxon>
        <taxon>Viridiplantae</taxon>
        <taxon>Streptophyta</taxon>
        <taxon>Embryophyta</taxon>
        <taxon>Tracheophyta</taxon>
        <taxon>Spermatophyta</taxon>
        <taxon>Magnoliopsida</taxon>
        <taxon>eudicotyledons</taxon>
        <taxon>Gunneridae</taxon>
        <taxon>Pentapetalae</taxon>
        <taxon>rosids</taxon>
        <taxon>fabids</taxon>
        <taxon>Fabales</taxon>
        <taxon>Fabaceae</taxon>
        <taxon>Papilionoideae</taxon>
        <taxon>50 kb inversion clade</taxon>
        <taxon>dalbergioids sensu lato</taxon>
        <taxon>Dalbergieae</taxon>
        <taxon>Pterocarpus clade</taxon>
        <taxon>Stylosanthes</taxon>
    </lineage>
</organism>
<feature type="coiled-coil region" evidence="1">
    <location>
        <begin position="318"/>
        <end position="382"/>
    </location>
</feature>
<sequence length="426" mass="49776">MNERVYHRGEGWEFFYMYTTVLLDLGVRFPFSEFECGVLNQLKCAPTQIHPNAWAFIRGFEVLMEYVGQKPLLEVFFTFFQAKGIRKGGLVTLNSVQGKTLFGLYKQSYKDFKQMFVRVGCVEEQFPFYLDEYGLERFPLYWYSEPVQILGMSKVNRQSAVVIKFLEQHLLSKETLSLGMLLKWEKEREYVERYLGRGRCYGKKRVPSMKRRRAEEGGSGKKVIDLTSTKCCGKEVSLEEVKEFAEKQKRLHGYAGEEDLTAVWSEHFPYSFLAEEHFQSKFDFDLIGSVDGVTRAQFMQVCVARLFCMGRYEELRVREETEQEKEKVVEVQRALEAERKLEVASEQLAVKEKEVLELKADIKSLKRKFQKLDKDKTDLEARVAEYFYPDLKFDKLDPIKVVHNGALVDDDEVEVTTMLRSRVAIT</sequence>
<name>A0ABU6Z3E3_9FABA</name>
<accession>A0ABU6Z3E3</accession>
<dbReference type="EMBL" id="JASCZI010271901">
    <property type="protein sequence ID" value="MED6217137.1"/>
    <property type="molecule type" value="Genomic_DNA"/>
</dbReference>
<reference evidence="3 4" key="1">
    <citation type="journal article" date="2023" name="Plants (Basel)">
        <title>Bridging the Gap: Combining Genomics and Transcriptomics Approaches to Understand Stylosanthes scabra, an Orphan Legume from the Brazilian Caatinga.</title>
        <authorList>
            <person name="Ferreira-Neto J.R.C."/>
            <person name="da Silva M.D."/>
            <person name="Binneck E."/>
            <person name="de Melo N.F."/>
            <person name="da Silva R.H."/>
            <person name="de Melo A.L.T.M."/>
            <person name="Pandolfi V."/>
            <person name="Bustamante F.O."/>
            <person name="Brasileiro-Vidal A.C."/>
            <person name="Benko-Iseppon A.M."/>
        </authorList>
    </citation>
    <scope>NUCLEOTIDE SEQUENCE [LARGE SCALE GENOMIC DNA]</scope>
    <source>
        <tissue evidence="3">Leaves</tissue>
    </source>
</reference>
<dbReference type="PANTHER" id="PTHR31099">
    <property type="entry name" value="OS06G0165300 PROTEIN"/>
    <property type="match status" value="1"/>
</dbReference>
<dbReference type="InterPro" id="IPR007321">
    <property type="entry name" value="Transposase_28"/>
</dbReference>
<feature type="domain" description="Transposase (putative) gypsy type" evidence="2">
    <location>
        <begin position="24"/>
        <end position="83"/>
    </location>
</feature>
<dbReference type="PANTHER" id="PTHR31099:SF49">
    <property type="entry name" value="MYOSIN HEAVY CHAIN-LIKE PROTEIN"/>
    <property type="match status" value="1"/>
</dbReference>
<evidence type="ECO:0000313" key="3">
    <source>
        <dbReference type="EMBL" id="MED6217137.1"/>
    </source>
</evidence>
<evidence type="ECO:0000313" key="4">
    <source>
        <dbReference type="Proteomes" id="UP001341840"/>
    </source>
</evidence>